<gene>
    <name evidence="1" type="ORF">SO3561_08911</name>
</gene>
<comment type="caution">
    <text evidence="1">The sequence shown here is derived from an EMBL/GenBank/DDBJ whole genome shotgun (WGS) entry which is preliminary data.</text>
</comment>
<evidence type="ECO:0000313" key="1">
    <source>
        <dbReference type="EMBL" id="GAX57341.1"/>
    </source>
</evidence>
<evidence type="ECO:0000313" key="2">
    <source>
        <dbReference type="Proteomes" id="UP000217446"/>
    </source>
</evidence>
<organism evidence="1 2">
    <name type="scientific">Streptomyces olivochromogenes</name>
    <dbReference type="NCBI Taxonomy" id="1963"/>
    <lineage>
        <taxon>Bacteria</taxon>
        <taxon>Bacillati</taxon>
        <taxon>Actinomycetota</taxon>
        <taxon>Actinomycetes</taxon>
        <taxon>Kitasatosporales</taxon>
        <taxon>Streptomycetaceae</taxon>
        <taxon>Streptomyces</taxon>
    </lineage>
</organism>
<dbReference type="AlphaFoldDB" id="A0A250VT68"/>
<dbReference type="RefSeq" id="WP_067382872.1">
    <property type="nucleotide sequence ID" value="NZ_BDQI01000034.1"/>
</dbReference>
<dbReference type="Proteomes" id="UP000217446">
    <property type="component" value="Unassembled WGS sequence"/>
</dbReference>
<dbReference type="EMBL" id="BDQI01000034">
    <property type="protein sequence ID" value="GAX57341.1"/>
    <property type="molecule type" value="Genomic_DNA"/>
</dbReference>
<sequence>MTETPYQLAWYGCDLGSGGIIEDLPSLKPTGALTRKLGDSTTLQFELNLAGAPSGWTEATTPGQSALVAVDTATDTPLWAGAVLTRGGGSPQTLSLGAITLEAYLDGRYPGTQTLIGTDQAAVISALVTPALTNGPPIVIDAPNTGVTMTYLTEDGDDKSILSCLKELMALDGGPEWTVDVVWNGSHSGFQFPLRVRPAIGSQTTTPEATFDFPGCVDSYTLAESYEQGKGATVVLARGEGEGSSRLTSSPHEATALIAAGWPRWEYRYTPATGVTDPDQLNAHAAQSLTLMQQGAQVWSIEAVASRAPRLNRDWALGDTVRMAVERSPRHPQGANVVARCWSWELDPGADRIRPILVEES</sequence>
<reference evidence="2" key="1">
    <citation type="submission" date="2017-05" db="EMBL/GenBank/DDBJ databases">
        <title>Streptomyces olivochromogenes NBRC 3561 whole genome shotgun sequence.</title>
        <authorList>
            <person name="Dohra H."/>
            <person name="Kodani S."/>
        </authorList>
    </citation>
    <scope>NUCLEOTIDE SEQUENCE [LARGE SCALE GENOMIC DNA]</scope>
    <source>
        <strain evidence="2">NBRC 3561</strain>
    </source>
</reference>
<protein>
    <submittedName>
        <fullName evidence="1">Uncharacterized protein</fullName>
    </submittedName>
</protein>
<keyword evidence="2" id="KW-1185">Reference proteome</keyword>
<accession>A0A250VT68</accession>
<name>A0A250VT68_STROL</name>
<proteinExistence type="predicted"/>
<dbReference type="STRING" id="1963.AQJ27_44775"/>